<sequence>MLTQSLQTTTEALPLALFQQKPQALCCNTQSSLPPINMEISSNSINPLFNHKSIYEPPFLTITVPDNDFPLPSLSTQQATSNRHFQPHQSKPQPTHEHDVQSNHDQFGTLTQNNPFSFTVPCDTTSGDAQFPKFSSASNQSHCPSAYSLQSNSTVDNQSPFSQALFLHIIISPPSPHSVALPASPQPISISRVDPVPVEASSNIPASEADPRSMTQITKTSSTHSSAGSAPQNITTPATQSVQLCPSPQPISISRVDQASVEPSTNILVPEADSRSPIHITKTIPAQPAAVSAQPNINPPATQPVSG</sequence>
<reference evidence="2" key="1">
    <citation type="submission" date="2021-03" db="EMBL/GenBank/DDBJ databases">
        <title>Draft genome sequence of rust myrtle Austropuccinia psidii MF-1, a brazilian biotype.</title>
        <authorList>
            <person name="Quecine M.C."/>
            <person name="Pachon D.M.R."/>
            <person name="Bonatelli M.L."/>
            <person name="Correr F.H."/>
            <person name="Franceschini L.M."/>
            <person name="Leite T.F."/>
            <person name="Margarido G.R.A."/>
            <person name="Almeida C.A."/>
            <person name="Ferrarezi J.A."/>
            <person name="Labate C.A."/>
        </authorList>
    </citation>
    <scope>NUCLEOTIDE SEQUENCE</scope>
    <source>
        <strain evidence="2">MF-1</strain>
    </source>
</reference>
<protein>
    <submittedName>
        <fullName evidence="2">Uncharacterized protein</fullName>
    </submittedName>
</protein>
<evidence type="ECO:0000313" key="2">
    <source>
        <dbReference type="EMBL" id="MBW0482248.1"/>
    </source>
</evidence>
<dbReference type="Proteomes" id="UP000765509">
    <property type="component" value="Unassembled WGS sequence"/>
</dbReference>
<keyword evidence="3" id="KW-1185">Reference proteome</keyword>
<dbReference type="EMBL" id="AVOT02006709">
    <property type="protein sequence ID" value="MBW0482248.1"/>
    <property type="molecule type" value="Genomic_DNA"/>
</dbReference>
<gene>
    <name evidence="2" type="ORF">O181_021963</name>
</gene>
<feature type="region of interest" description="Disordered" evidence="1">
    <location>
        <begin position="283"/>
        <end position="307"/>
    </location>
</feature>
<evidence type="ECO:0000256" key="1">
    <source>
        <dbReference type="SAM" id="MobiDB-lite"/>
    </source>
</evidence>
<feature type="region of interest" description="Disordered" evidence="1">
    <location>
        <begin position="201"/>
        <end position="234"/>
    </location>
</feature>
<comment type="caution">
    <text evidence="2">The sequence shown here is derived from an EMBL/GenBank/DDBJ whole genome shotgun (WGS) entry which is preliminary data.</text>
</comment>
<feature type="compositionally biased region" description="Polar residues" evidence="1">
    <location>
        <begin position="73"/>
        <end position="93"/>
    </location>
</feature>
<feature type="compositionally biased region" description="Pro residues" evidence="1">
    <location>
        <begin position="297"/>
        <end position="307"/>
    </location>
</feature>
<evidence type="ECO:0000313" key="3">
    <source>
        <dbReference type="Proteomes" id="UP000765509"/>
    </source>
</evidence>
<accession>A0A9Q3CFW3</accession>
<feature type="region of interest" description="Disordered" evidence="1">
    <location>
        <begin position="70"/>
        <end position="102"/>
    </location>
</feature>
<organism evidence="2 3">
    <name type="scientific">Austropuccinia psidii MF-1</name>
    <dbReference type="NCBI Taxonomy" id="1389203"/>
    <lineage>
        <taxon>Eukaryota</taxon>
        <taxon>Fungi</taxon>
        <taxon>Dikarya</taxon>
        <taxon>Basidiomycota</taxon>
        <taxon>Pucciniomycotina</taxon>
        <taxon>Pucciniomycetes</taxon>
        <taxon>Pucciniales</taxon>
        <taxon>Sphaerophragmiaceae</taxon>
        <taxon>Austropuccinia</taxon>
    </lineage>
</organism>
<dbReference type="AlphaFoldDB" id="A0A9Q3CFW3"/>
<name>A0A9Q3CFW3_9BASI</name>
<feature type="compositionally biased region" description="Polar residues" evidence="1">
    <location>
        <begin position="213"/>
        <end position="234"/>
    </location>
</feature>
<proteinExistence type="predicted"/>